<dbReference type="GO" id="GO:0005886">
    <property type="term" value="C:plasma membrane"/>
    <property type="evidence" value="ECO:0007669"/>
    <property type="project" value="UniProtKB-SubCell"/>
</dbReference>
<dbReference type="NCBIfam" id="TIGR03426">
    <property type="entry name" value="shape_MreD"/>
    <property type="match status" value="1"/>
</dbReference>
<accession>A0A9W6L8E0</accession>
<evidence type="ECO:0000313" key="10">
    <source>
        <dbReference type="Proteomes" id="UP001144372"/>
    </source>
</evidence>
<keyword evidence="4 8" id="KW-0812">Transmembrane</keyword>
<protein>
    <recommendedName>
        <fullName evidence="11">Rod shape-determining protein MreD</fullName>
    </recommendedName>
</protein>
<feature type="transmembrane region" description="Helical" evidence="8">
    <location>
        <begin position="143"/>
        <end position="165"/>
    </location>
</feature>
<evidence type="ECO:0000256" key="5">
    <source>
        <dbReference type="ARBA" id="ARBA00022960"/>
    </source>
</evidence>
<dbReference type="Proteomes" id="UP001144372">
    <property type="component" value="Unassembled WGS sequence"/>
</dbReference>
<keyword evidence="6 8" id="KW-1133">Transmembrane helix</keyword>
<comment type="caution">
    <text evidence="9">The sequence shown here is derived from an EMBL/GenBank/DDBJ whole genome shotgun (WGS) entry which is preliminary data.</text>
</comment>
<sequence length="172" mass="19687">MTYIRTSTHWQNFHFLKLTAYTFFLLLLQVQGVSRLPYPALRIDLFLPLMFGVAIEWPPVASIFWGCVWGFAMDVLSGKFWGFHLGSYVVAICLVNIGLEKFEFQNPLYQMSFVGMCALGQSVALGLYLLFEPAGSISMMSMWMSLAVRSLIMMLCSPLILYPIWSGRKDWK</sequence>
<keyword evidence="5" id="KW-0133">Cell shape</keyword>
<name>A0A9W6L8E0_9BACT</name>
<evidence type="ECO:0000256" key="3">
    <source>
        <dbReference type="ARBA" id="ARBA00022475"/>
    </source>
</evidence>
<reference evidence="9" key="1">
    <citation type="submission" date="2022-12" db="EMBL/GenBank/DDBJ databases">
        <title>Reference genome sequencing for broad-spectrum identification of bacterial and archaeal isolates by mass spectrometry.</title>
        <authorList>
            <person name="Sekiguchi Y."/>
            <person name="Tourlousse D.M."/>
        </authorList>
    </citation>
    <scope>NUCLEOTIDE SEQUENCE</scope>
    <source>
        <strain evidence="9">ASRB1</strain>
    </source>
</reference>
<feature type="transmembrane region" description="Helical" evidence="8">
    <location>
        <begin position="45"/>
        <end position="68"/>
    </location>
</feature>
<comment type="subcellular location">
    <subcellularLocation>
        <location evidence="1">Cell membrane</location>
        <topology evidence="1">Multi-pass membrane protein</topology>
    </subcellularLocation>
</comment>
<evidence type="ECO:0000256" key="2">
    <source>
        <dbReference type="ARBA" id="ARBA00007776"/>
    </source>
</evidence>
<comment type="similarity">
    <text evidence="2">Belongs to the MreD family.</text>
</comment>
<evidence type="ECO:0000256" key="1">
    <source>
        <dbReference type="ARBA" id="ARBA00004651"/>
    </source>
</evidence>
<keyword evidence="7 8" id="KW-0472">Membrane</keyword>
<proteinExistence type="inferred from homology"/>
<evidence type="ECO:0000256" key="8">
    <source>
        <dbReference type="SAM" id="Phobius"/>
    </source>
</evidence>
<dbReference type="AlphaFoldDB" id="A0A9W6L8E0"/>
<organism evidence="9 10">
    <name type="scientific">Desulforhabdus amnigena</name>
    <dbReference type="NCBI Taxonomy" id="40218"/>
    <lineage>
        <taxon>Bacteria</taxon>
        <taxon>Pseudomonadati</taxon>
        <taxon>Thermodesulfobacteriota</taxon>
        <taxon>Syntrophobacteria</taxon>
        <taxon>Syntrophobacterales</taxon>
        <taxon>Syntrophobacteraceae</taxon>
        <taxon>Desulforhabdus</taxon>
    </lineage>
</organism>
<evidence type="ECO:0008006" key="11">
    <source>
        <dbReference type="Google" id="ProtNLM"/>
    </source>
</evidence>
<feature type="transmembrane region" description="Helical" evidence="8">
    <location>
        <begin position="111"/>
        <end position="131"/>
    </location>
</feature>
<evidence type="ECO:0000256" key="4">
    <source>
        <dbReference type="ARBA" id="ARBA00022692"/>
    </source>
</evidence>
<dbReference type="RefSeq" id="WP_281795583.1">
    <property type="nucleotide sequence ID" value="NZ_BSDR01000001.1"/>
</dbReference>
<evidence type="ECO:0000256" key="7">
    <source>
        <dbReference type="ARBA" id="ARBA00023136"/>
    </source>
</evidence>
<dbReference type="InterPro" id="IPR007227">
    <property type="entry name" value="Cell_shape_determining_MreD"/>
</dbReference>
<evidence type="ECO:0000313" key="9">
    <source>
        <dbReference type="EMBL" id="GLI35608.1"/>
    </source>
</evidence>
<evidence type="ECO:0000256" key="6">
    <source>
        <dbReference type="ARBA" id="ARBA00022989"/>
    </source>
</evidence>
<dbReference type="EMBL" id="BSDR01000001">
    <property type="protein sequence ID" value="GLI35608.1"/>
    <property type="molecule type" value="Genomic_DNA"/>
</dbReference>
<gene>
    <name evidence="9" type="ORF">DAMNIGENAA_30410</name>
</gene>
<feature type="transmembrane region" description="Helical" evidence="8">
    <location>
        <begin position="80"/>
        <end position="99"/>
    </location>
</feature>
<keyword evidence="3" id="KW-1003">Cell membrane</keyword>
<keyword evidence="10" id="KW-1185">Reference proteome</keyword>
<dbReference type="GO" id="GO:0008360">
    <property type="term" value="P:regulation of cell shape"/>
    <property type="evidence" value="ECO:0007669"/>
    <property type="project" value="UniProtKB-KW"/>
</dbReference>